<evidence type="ECO:0000256" key="1">
    <source>
        <dbReference type="SAM" id="MobiDB-lite"/>
    </source>
</evidence>
<feature type="compositionally biased region" description="Polar residues" evidence="1">
    <location>
        <begin position="982"/>
        <end position="995"/>
    </location>
</feature>
<dbReference type="Gene3D" id="3.30.420.10">
    <property type="entry name" value="Ribonuclease H-like superfamily/Ribonuclease H"/>
    <property type="match status" value="1"/>
</dbReference>
<dbReference type="RefSeq" id="XP_031021814.1">
    <property type="nucleotide sequence ID" value="XM_031172211.1"/>
</dbReference>
<keyword evidence="4" id="KW-1185">Reference proteome</keyword>
<name>A0A507BQ80_9FUNG</name>
<dbReference type="GO" id="GO:0005634">
    <property type="term" value="C:nucleus"/>
    <property type="evidence" value="ECO:0007669"/>
    <property type="project" value="UniProtKB-ARBA"/>
</dbReference>
<dbReference type="InterPro" id="IPR043502">
    <property type="entry name" value="DNA/RNA_pol_sf"/>
</dbReference>
<evidence type="ECO:0000259" key="2">
    <source>
        <dbReference type="PROSITE" id="PS50994"/>
    </source>
</evidence>
<dbReference type="GO" id="GO:0003676">
    <property type="term" value="F:nucleic acid binding"/>
    <property type="evidence" value="ECO:0007669"/>
    <property type="project" value="InterPro"/>
</dbReference>
<dbReference type="PANTHER" id="PTHR11439">
    <property type="entry name" value="GAG-POL-RELATED RETROTRANSPOSON"/>
    <property type="match status" value="1"/>
</dbReference>
<dbReference type="InterPro" id="IPR001584">
    <property type="entry name" value="Integrase_cat-core"/>
</dbReference>
<feature type="region of interest" description="Disordered" evidence="1">
    <location>
        <begin position="891"/>
        <end position="995"/>
    </location>
</feature>
<dbReference type="InterPro" id="IPR036397">
    <property type="entry name" value="RNaseH_sf"/>
</dbReference>
<feature type="compositionally biased region" description="Polar residues" evidence="1">
    <location>
        <begin position="1022"/>
        <end position="1044"/>
    </location>
</feature>
<dbReference type="Proteomes" id="UP000319731">
    <property type="component" value="Unassembled WGS sequence"/>
</dbReference>
<dbReference type="InterPro" id="IPR013103">
    <property type="entry name" value="RVT_2"/>
</dbReference>
<dbReference type="GeneID" id="42007508"/>
<dbReference type="InterPro" id="IPR012337">
    <property type="entry name" value="RNaseH-like_sf"/>
</dbReference>
<comment type="caution">
    <text evidence="3">The sequence shown here is derived from an EMBL/GenBank/DDBJ whole genome shotgun (WGS) entry which is preliminary data.</text>
</comment>
<keyword evidence="3" id="KW-0239">DNA-directed DNA polymerase</keyword>
<accession>A0A507BQ80</accession>
<dbReference type="Pfam" id="PF14223">
    <property type="entry name" value="Retrotran_gag_2"/>
    <property type="match status" value="1"/>
</dbReference>
<feature type="region of interest" description="Disordered" evidence="1">
    <location>
        <begin position="1022"/>
        <end position="1077"/>
    </location>
</feature>
<feature type="region of interest" description="Disordered" evidence="1">
    <location>
        <begin position="187"/>
        <end position="283"/>
    </location>
</feature>
<dbReference type="EMBL" id="QEAO01000115">
    <property type="protein sequence ID" value="TPX30042.1"/>
    <property type="molecule type" value="Genomic_DNA"/>
</dbReference>
<reference evidence="3 4" key="1">
    <citation type="journal article" date="2019" name="Sci. Rep.">
        <title>Comparative genomics of chytrid fungi reveal insights into the obligate biotrophic and pathogenic lifestyle of Synchytrium endobioticum.</title>
        <authorList>
            <person name="van de Vossenberg B.T.L.H."/>
            <person name="Warris S."/>
            <person name="Nguyen H.D.T."/>
            <person name="van Gent-Pelzer M.P.E."/>
            <person name="Joly D.L."/>
            <person name="van de Geest H.C."/>
            <person name="Bonants P.J.M."/>
            <person name="Smith D.S."/>
            <person name="Levesque C.A."/>
            <person name="van der Lee T.A.J."/>
        </authorList>
    </citation>
    <scope>NUCLEOTIDE SEQUENCE [LARGE SCALE GENOMIC DNA]</scope>
    <source>
        <strain evidence="3 4">JEL517</strain>
    </source>
</reference>
<proteinExistence type="predicted"/>
<dbReference type="GO" id="GO:0015074">
    <property type="term" value="P:DNA integration"/>
    <property type="evidence" value="ECO:0007669"/>
    <property type="project" value="InterPro"/>
</dbReference>
<keyword evidence="3" id="KW-0548">Nucleotidyltransferase</keyword>
<protein>
    <submittedName>
        <fullName evidence="3">DNA-directed DNA polymerase</fullName>
    </submittedName>
</protein>
<evidence type="ECO:0000313" key="4">
    <source>
        <dbReference type="Proteomes" id="UP000319731"/>
    </source>
</evidence>
<dbReference type="SUPFAM" id="SSF53098">
    <property type="entry name" value="Ribonuclease H-like"/>
    <property type="match status" value="1"/>
</dbReference>
<dbReference type="STRING" id="1806994.A0A507BQ80"/>
<dbReference type="SUPFAM" id="SSF56672">
    <property type="entry name" value="DNA/RNA polymerases"/>
    <property type="match status" value="1"/>
</dbReference>
<feature type="compositionally biased region" description="Basic and acidic residues" evidence="1">
    <location>
        <begin position="203"/>
        <end position="232"/>
    </location>
</feature>
<feature type="compositionally biased region" description="Low complexity" evidence="1">
    <location>
        <begin position="963"/>
        <end position="981"/>
    </location>
</feature>
<feature type="compositionally biased region" description="Low complexity" evidence="1">
    <location>
        <begin position="242"/>
        <end position="283"/>
    </location>
</feature>
<dbReference type="CDD" id="cd09272">
    <property type="entry name" value="RNase_HI_RT_Ty1"/>
    <property type="match status" value="1"/>
</dbReference>
<dbReference type="GO" id="GO:0003887">
    <property type="term" value="F:DNA-directed DNA polymerase activity"/>
    <property type="evidence" value="ECO:0007669"/>
    <property type="project" value="UniProtKB-KW"/>
</dbReference>
<evidence type="ECO:0000313" key="3">
    <source>
        <dbReference type="EMBL" id="TPX30042.1"/>
    </source>
</evidence>
<feature type="compositionally biased region" description="Polar residues" evidence="1">
    <location>
        <begin position="892"/>
        <end position="906"/>
    </location>
</feature>
<dbReference type="PANTHER" id="PTHR11439:SF486">
    <property type="entry name" value="RLK (RECEPTOR-LIKE KINASE) PROTEIN, PUTATIVE-RELATED"/>
    <property type="match status" value="1"/>
</dbReference>
<organism evidence="3 4">
    <name type="scientific">Synchytrium microbalum</name>
    <dbReference type="NCBI Taxonomy" id="1806994"/>
    <lineage>
        <taxon>Eukaryota</taxon>
        <taxon>Fungi</taxon>
        <taxon>Fungi incertae sedis</taxon>
        <taxon>Chytridiomycota</taxon>
        <taxon>Chytridiomycota incertae sedis</taxon>
        <taxon>Chytridiomycetes</taxon>
        <taxon>Synchytriales</taxon>
        <taxon>Synchytriaceae</taxon>
        <taxon>Synchytrium</taxon>
    </lineage>
</organism>
<dbReference type="OrthoDB" id="2163007at2759"/>
<feature type="domain" description="Integrase catalytic" evidence="2">
    <location>
        <begin position="603"/>
        <end position="781"/>
    </location>
</feature>
<dbReference type="PROSITE" id="PS50994">
    <property type="entry name" value="INTEGRASE"/>
    <property type="match status" value="1"/>
</dbReference>
<feature type="compositionally biased region" description="Low complexity" evidence="1">
    <location>
        <begin position="1054"/>
        <end position="1068"/>
    </location>
</feature>
<gene>
    <name evidence="3" type="ORF">SmJEL517_g06285</name>
</gene>
<sequence>MSDLKLEFEALNNTGSNYKRWASACTTFLTTMDVEEWLTNDFPAPPSKAQKTSHAKALHVIKKHMSDKQLEAIEGLETVKEIWNKLKSSYDTTESIRLPHARKLWNDLRVNEYKSLAAFDIEMRKAITEMKSAGAGAEVTEPHKIEKILANLPPAYEPIADAIRINKDTINTYEKVLQKLQEKEAILSSRAAPPPDLSIPGSSKDKEENMSLDDKGKEKPAKDPGKNTDRGRGSRGRGGGRKQQQQRGGYRGQFNNNYRGNNYRGSNYRGNNYRGNYRGRYNQNQYNNYYNNNPRQAPNIQNDTFTIDDEMLHIEPTAIDLTNDDETDVKEINTGDDVEEVIYTPSTRDPTPIKDNQSVVYTMSETRKHPKTTITLPQQISAEKVQELVNFFINVNKPHSEEDEVDYEDDTELYVMENIKSILKNPNHTDTDIALIDSGARATYLSRKEYFDKRSYRKGSKTIRYFGNVTNDELVEGYGEATVIVDGLQIHIPTAYYSPEGNVNILSTDDLQYLNYGLYHDHIILDDKRINYIPNYKRPHCIKIKPPDPEEVMTVEENISPNILHQRMGHASATTIKKIKDINTVNVKEGEIDYCQACVESSHVRKPFTETGDTQVDIGERLDVDTIGQIRPMSQRGHQYILVTVDYRSRKGFIYPMKTKNEAYQHILTTIFLIKTHHSQCTLKFVRLDNAGEFKSIVFDNFCRANGITAQYSTPHTPQQNGIAEAYNKKLTRVARTILHHSNLPLSYWHDAYLHANDLISNWPHQALNHDSPNHVFNLNTSMNAIRVFGCQVWAPIPKSLQKGKMSNQRQEKIYVGYLGSSIVKLLDPTTGNYTTATLKECVVNETVFPKMEANIHPADTVVDIPDTATADHLANQLLLLRVIREQPNPYLMSQNTTPAPKSTPKTNKKRKNVSFNDTENDETTQHVESTPTTPTKRRNTKSTKDVDEDDDEYLPPMSHKATPMSHSSTPLSHTSTPMSHDSTPMSHSMTPKQSQRVVVIQDEEHENENEDVEEDTISYSTARQSISTKRQPVSISSSKTDNVGKNVKRNIPSMSKMSKKTMSTKDTMSQDDNDDEPIVIHSVPQRKQSPKDLMLLYSSQQKKQDNVRIIDTQQTSPPKTESMPNTYPTTIEECKTSNDWPRWKAAILDELKSLQKREVFTVHIELPKGAKMVDHRWVFTTKQDVHGNISKYKARLVAKGFSQRPGFEYESTYSPVVDIASYRLLLALSIHYNWKIATLDVVTAYLYGTLEHDIYMKVPPGIEIPSTIHNPVVRLNRALYGLKQSGREWYHTLARVLQSNKYHTHIQHPSIFFRILNTGPVVVSIYVDDCCVIGSQMSVNTTREMLKATFEMKDSGILHPEKPIQCIGIKIQLTRYGLFINQENTIKDLLISTHMINSKPSTIPLQIRNLSNDIYGPRLNTEPEYWNIKRYQSVLGSLTYLSVTSRPDIAFATNLLARYSHSPSKRHWNGLKQVLRYLKGTKELGLLYKYGTDQTRQRPIDLRVFVDAGFLSDIKTAKSQTGYVILLNGTAVSWRSTKQSTVATSSMHSELIALYESTRELTWIRSLLSNLSQILKTQPLSPTTIYEDNQPCIRHVQSGYIKSEATKHMAPKIFYTYELIKNQQITVHYTPSTSNIADILTKTLPANKHQQLRKMLGMCTLHELSQVNTLSSFA</sequence>
<keyword evidence="3" id="KW-0808">Transferase</keyword>
<dbReference type="Pfam" id="PF07727">
    <property type="entry name" value="RVT_2"/>
    <property type="match status" value="1"/>
</dbReference>